<name>A0A067MHY4_BOTB1</name>
<evidence type="ECO:0000313" key="1">
    <source>
        <dbReference type="EMBL" id="KDQ15358.1"/>
    </source>
</evidence>
<dbReference type="EMBL" id="KL198032">
    <property type="protein sequence ID" value="KDQ15358.1"/>
    <property type="molecule type" value="Genomic_DNA"/>
</dbReference>
<dbReference type="Proteomes" id="UP000027195">
    <property type="component" value="Unassembled WGS sequence"/>
</dbReference>
<keyword evidence="2" id="KW-1185">Reference proteome</keyword>
<gene>
    <name evidence="1" type="ORF">BOTBODRAFT_290124</name>
</gene>
<protein>
    <submittedName>
        <fullName evidence="1">Uncharacterized protein</fullName>
    </submittedName>
</protein>
<proteinExistence type="predicted"/>
<dbReference type="HOGENOM" id="CLU_2372500_0_0_1"/>
<reference evidence="2" key="1">
    <citation type="journal article" date="2014" name="Proc. Natl. Acad. Sci. U.S.A.">
        <title>Extensive sampling of basidiomycete genomes demonstrates inadequacy of the white-rot/brown-rot paradigm for wood decay fungi.</title>
        <authorList>
            <person name="Riley R."/>
            <person name="Salamov A.A."/>
            <person name="Brown D.W."/>
            <person name="Nagy L.G."/>
            <person name="Floudas D."/>
            <person name="Held B.W."/>
            <person name="Levasseur A."/>
            <person name="Lombard V."/>
            <person name="Morin E."/>
            <person name="Otillar R."/>
            <person name="Lindquist E.A."/>
            <person name="Sun H."/>
            <person name="LaButti K.M."/>
            <person name="Schmutz J."/>
            <person name="Jabbour D."/>
            <person name="Luo H."/>
            <person name="Baker S.E."/>
            <person name="Pisabarro A.G."/>
            <person name="Walton J.D."/>
            <person name="Blanchette R.A."/>
            <person name="Henrissat B."/>
            <person name="Martin F."/>
            <person name="Cullen D."/>
            <person name="Hibbett D.S."/>
            <person name="Grigoriev I.V."/>
        </authorList>
    </citation>
    <scope>NUCLEOTIDE SEQUENCE [LARGE SCALE GENOMIC DNA]</scope>
    <source>
        <strain evidence="2">FD-172 SS1</strain>
    </source>
</reference>
<sequence length="95" mass="11069">MRLWDLQTSHFLCGGGLTQSPERGANVASTYSCAPWRTQAVINRYRSRLPIERWVWCCERSLKFTRRSNPFKARLFLLAMAFSVGWRALTATRRT</sequence>
<evidence type="ECO:0000313" key="2">
    <source>
        <dbReference type="Proteomes" id="UP000027195"/>
    </source>
</evidence>
<dbReference type="AlphaFoldDB" id="A0A067MHY4"/>
<dbReference type="InParanoid" id="A0A067MHY4"/>
<accession>A0A067MHY4</accession>
<organism evidence="1 2">
    <name type="scientific">Botryobasidium botryosum (strain FD-172 SS1)</name>
    <dbReference type="NCBI Taxonomy" id="930990"/>
    <lineage>
        <taxon>Eukaryota</taxon>
        <taxon>Fungi</taxon>
        <taxon>Dikarya</taxon>
        <taxon>Basidiomycota</taxon>
        <taxon>Agaricomycotina</taxon>
        <taxon>Agaricomycetes</taxon>
        <taxon>Cantharellales</taxon>
        <taxon>Botryobasidiaceae</taxon>
        <taxon>Botryobasidium</taxon>
    </lineage>
</organism>